<accession>A0ABV6FBJ2</accession>
<keyword evidence="1" id="KW-0472">Membrane</keyword>
<dbReference type="PROSITE" id="PS51318">
    <property type="entry name" value="TAT"/>
    <property type="match status" value="1"/>
</dbReference>
<sequence length="47" mass="5423">MGDRQKVTRREWMRRLGWMAALWAGGVVALSALAYLIRMIMQALGMR</sequence>
<evidence type="ECO:0000313" key="3">
    <source>
        <dbReference type="Proteomes" id="UP001589773"/>
    </source>
</evidence>
<dbReference type="EMBL" id="JBHLWP010000001">
    <property type="protein sequence ID" value="MFC0250445.1"/>
    <property type="molecule type" value="Genomic_DNA"/>
</dbReference>
<keyword evidence="1" id="KW-1133">Transmembrane helix</keyword>
<dbReference type="InterPro" id="IPR018895">
    <property type="entry name" value="DUF2474"/>
</dbReference>
<name>A0ABV6FBJ2_9BURK</name>
<evidence type="ECO:0000256" key="1">
    <source>
        <dbReference type="SAM" id="Phobius"/>
    </source>
</evidence>
<keyword evidence="3" id="KW-1185">Reference proteome</keyword>
<keyword evidence="1" id="KW-0812">Transmembrane</keyword>
<proteinExistence type="predicted"/>
<reference evidence="2 3" key="1">
    <citation type="submission" date="2024-09" db="EMBL/GenBank/DDBJ databases">
        <authorList>
            <person name="Sun Q."/>
            <person name="Mori K."/>
        </authorList>
    </citation>
    <scope>NUCLEOTIDE SEQUENCE [LARGE SCALE GENOMIC DNA]</scope>
    <source>
        <strain evidence="2 3">CCM 7792</strain>
    </source>
</reference>
<dbReference type="InterPro" id="IPR006311">
    <property type="entry name" value="TAT_signal"/>
</dbReference>
<dbReference type="Proteomes" id="UP001589773">
    <property type="component" value="Unassembled WGS sequence"/>
</dbReference>
<organism evidence="2 3">
    <name type="scientific">Massilia consociata</name>
    <dbReference type="NCBI Taxonomy" id="760117"/>
    <lineage>
        <taxon>Bacteria</taxon>
        <taxon>Pseudomonadati</taxon>
        <taxon>Pseudomonadota</taxon>
        <taxon>Betaproteobacteria</taxon>
        <taxon>Burkholderiales</taxon>
        <taxon>Oxalobacteraceae</taxon>
        <taxon>Telluria group</taxon>
        <taxon>Massilia</taxon>
    </lineage>
</organism>
<dbReference type="Pfam" id="PF10617">
    <property type="entry name" value="DUF2474"/>
    <property type="match status" value="1"/>
</dbReference>
<evidence type="ECO:0000313" key="2">
    <source>
        <dbReference type="EMBL" id="MFC0250445.1"/>
    </source>
</evidence>
<protein>
    <submittedName>
        <fullName evidence="2">DUF2474 domain-containing protein</fullName>
    </submittedName>
</protein>
<dbReference type="RefSeq" id="WP_379677195.1">
    <property type="nucleotide sequence ID" value="NZ_JBHLWP010000001.1"/>
</dbReference>
<comment type="caution">
    <text evidence="2">The sequence shown here is derived from an EMBL/GenBank/DDBJ whole genome shotgun (WGS) entry which is preliminary data.</text>
</comment>
<feature type="transmembrane region" description="Helical" evidence="1">
    <location>
        <begin position="16"/>
        <end position="37"/>
    </location>
</feature>
<gene>
    <name evidence="2" type="ORF">ACFFJK_00960</name>
</gene>